<dbReference type="Proteomes" id="UP000285908">
    <property type="component" value="Unassembled WGS sequence"/>
</dbReference>
<dbReference type="InterPro" id="IPR050739">
    <property type="entry name" value="MFP"/>
</dbReference>
<dbReference type="PANTHER" id="PTHR30386:SF19">
    <property type="entry name" value="MULTIDRUG EXPORT PROTEIN EMRA-RELATED"/>
    <property type="match status" value="1"/>
</dbReference>
<reference evidence="3 4" key="1">
    <citation type="submission" date="2018-11" db="EMBL/GenBank/DDBJ databases">
        <title>Mesobaculum littorinae gen. nov., sp. nov., isolated from Littorina scabra that represents a novel genus of the order Rhodobacteraceae.</title>
        <authorList>
            <person name="Li F."/>
        </authorList>
    </citation>
    <scope>NUCLEOTIDE SEQUENCE [LARGE SCALE GENOMIC DNA]</scope>
    <source>
        <strain evidence="3 4">M0103</strain>
    </source>
</reference>
<evidence type="ECO:0000313" key="3">
    <source>
        <dbReference type="EMBL" id="RVV96617.1"/>
    </source>
</evidence>
<evidence type="ECO:0000256" key="1">
    <source>
        <dbReference type="ARBA" id="ARBA00004196"/>
    </source>
</evidence>
<dbReference type="OrthoDB" id="7477732at2"/>
<dbReference type="Gene3D" id="2.40.30.170">
    <property type="match status" value="1"/>
</dbReference>
<keyword evidence="2" id="KW-0175">Coiled coil</keyword>
<organism evidence="3 4">
    <name type="scientific">Mesobaculum littorinae</name>
    <dbReference type="NCBI Taxonomy" id="2486419"/>
    <lineage>
        <taxon>Bacteria</taxon>
        <taxon>Pseudomonadati</taxon>
        <taxon>Pseudomonadota</taxon>
        <taxon>Alphaproteobacteria</taxon>
        <taxon>Rhodobacterales</taxon>
        <taxon>Roseobacteraceae</taxon>
        <taxon>Mesobaculum</taxon>
    </lineage>
</organism>
<comment type="caution">
    <text evidence="3">The sequence shown here is derived from an EMBL/GenBank/DDBJ whole genome shotgun (WGS) entry which is preliminary data.</text>
</comment>
<gene>
    <name evidence="3" type="ORF">EKE94_17900</name>
</gene>
<accession>A0A438AD64</accession>
<name>A0A438AD64_9RHOB</name>
<feature type="coiled-coil region" evidence="2">
    <location>
        <begin position="68"/>
        <end position="131"/>
    </location>
</feature>
<dbReference type="PANTHER" id="PTHR30386">
    <property type="entry name" value="MEMBRANE FUSION SUBUNIT OF EMRAB-TOLC MULTIDRUG EFFLUX PUMP"/>
    <property type="match status" value="1"/>
</dbReference>
<protein>
    <submittedName>
        <fullName evidence="3">HlyD family secretion protein</fullName>
    </submittedName>
</protein>
<dbReference type="EMBL" id="RQXX01000010">
    <property type="protein sequence ID" value="RVV96617.1"/>
    <property type="molecule type" value="Genomic_DNA"/>
</dbReference>
<sequence length="380" mass="42222">MIIIALWIIIGEQLSGASANAYINARLTTLRTPIAGRVSFEQSTLGARIEPQEIVASVQDDRSDVVRRDDLTLERALQAAEISRLEKQMVDIAAFRTRMEERLISYREARIRQITIQLDHARARLDLLREAGTLDQRDARLAEILDEEGQRTRGEPLTYPLAVDYATQRVEILENALQAAEADSVFLGDGYNDAPYAEQRMNELDQRETEVRTLLQEARARLRARDRRLEQARTTGAQMAGAALTADTDSLLWEIRASTGEIVQRGDPIATLADCQSLIVSLSVTENVYNTLRLGQAAVFRPSGSSRTFDATVSRLAGSGADTIYRDLAVAPGPRHLERFDVTLIVPGLAEDSQLDCAIGRTGRVFFDTRPLDWLRGLSG</sequence>
<dbReference type="AlphaFoldDB" id="A0A438AD64"/>
<proteinExistence type="predicted"/>
<dbReference type="GO" id="GO:0030313">
    <property type="term" value="C:cell envelope"/>
    <property type="evidence" value="ECO:0007669"/>
    <property type="project" value="UniProtKB-SubCell"/>
</dbReference>
<evidence type="ECO:0000313" key="4">
    <source>
        <dbReference type="Proteomes" id="UP000285908"/>
    </source>
</evidence>
<evidence type="ECO:0000256" key="2">
    <source>
        <dbReference type="SAM" id="Coils"/>
    </source>
</evidence>
<feature type="coiled-coil region" evidence="2">
    <location>
        <begin position="163"/>
        <end position="235"/>
    </location>
</feature>
<comment type="subcellular location">
    <subcellularLocation>
        <location evidence="1">Cell envelope</location>
    </subcellularLocation>
</comment>
<keyword evidence="4" id="KW-1185">Reference proteome</keyword>